<dbReference type="PhylomeDB" id="E9I084"/>
<accession>E9I084</accession>
<proteinExistence type="predicted"/>
<sequence length="59" mass="6867">MTMKGSKHREQKYLKSSFDVRPYLAKNGKFPPVFNIKTKPESERFGNHAVHHVQIPEAE</sequence>
<dbReference type="InParanoid" id="E9I084"/>
<evidence type="ECO:0000313" key="1">
    <source>
        <dbReference type="EMBL" id="EFX62596.1"/>
    </source>
</evidence>
<protein>
    <submittedName>
        <fullName evidence="1">Uncharacterized protein</fullName>
    </submittedName>
</protein>
<dbReference type="Proteomes" id="UP000000305">
    <property type="component" value="Unassembled WGS sequence"/>
</dbReference>
<dbReference type="AlphaFoldDB" id="E9I084"/>
<keyword evidence="2" id="KW-1185">Reference proteome</keyword>
<organism evidence="1 2">
    <name type="scientific">Daphnia pulex</name>
    <name type="common">Water flea</name>
    <dbReference type="NCBI Taxonomy" id="6669"/>
    <lineage>
        <taxon>Eukaryota</taxon>
        <taxon>Metazoa</taxon>
        <taxon>Ecdysozoa</taxon>
        <taxon>Arthropoda</taxon>
        <taxon>Crustacea</taxon>
        <taxon>Branchiopoda</taxon>
        <taxon>Diplostraca</taxon>
        <taxon>Cladocera</taxon>
        <taxon>Anomopoda</taxon>
        <taxon>Daphniidae</taxon>
        <taxon>Daphnia</taxon>
    </lineage>
</organism>
<dbReference type="KEGG" id="dpx:DAPPUDRAFT_336738"/>
<dbReference type="EMBL" id="GL733493">
    <property type="protein sequence ID" value="EFX62596.1"/>
    <property type="molecule type" value="Genomic_DNA"/>
</dbReference>
<dbReference type="HOGENOM" id="CLU_2963083_0_0_1"/>
<name>E9I084_DAPPU</name>
<gene>
    <name evidence="1" type="ORF">DAPPUDRAFT_336738</name>
</gene>
<evidence type="ECO:0000313" key="2">
    <source>
        <dbReference type="Proteomes" id="UP000000305"/>
    </source>
</evidence>
<reference evidence="1 2" key="1">
    <citation type="journal article" date="2011" name="Science">
        <title>The ecoresponsive genome of Daphnia pulex.</title>
        <authorList>
            <person name="Colbourne J.K."/>
            <person name="Pfrender M.E."/>
            <person name="Gilbert D."/>
            <person name="Thomas W.K."/>
            <person name="Tucker A."/>
            <person name="Oakley T.H."/>
            <person name="Tokishita S."/>
            <person name="Aerts A."/>
            <person name="Arnold G.J."/>
            <person name="Basu M.K."/>
            <person name="Bauer D.J."/>
            <person name="Caceres C.E."/>
            <person name="Carmel L."/>
            <person name="Casola C."/>
            <person name="Choi J.H."/>
            <person name="Detter J.C."/>
            <person name="Dong Q."/>
            <person name="Dusheyko S."/>
            <person name="Eads B.D."/>
            <person name="Frohlich T."/>
            <person name="Geiler-Samerotte K.A."/>
            <person name="Gerlach D."/>
            <person name="Hatcher P."/>
            <person name="Jogdeo S."/>
            <person name="Krijgsveld J."/>
            <person name="Kriventseva E.V."/>
            <person name="Kultz D."/>
            <person name="Laforsch C."/>
            <person name="Lindquist E."/>
            <person name="Lopez J."/>
            <person name="Manak J.R."/>
            <person name="Muller J."/>
            <person name="Pangilinan J."/>
            <person name="Patwardhan R.P."/>
            <person name="Pitluck S."/>
            <person name="Pritham E.J."/>
            <person name="Rechtsteiner A."/>
            <person name="Rho M."/>
            <person name="Rogozin I.B."/>
            <person name="Sakarya O."/>
            <person name="Salamov A."/>
            <person name="Schaack S."/>
            <person name="Shapiro H."/>
            <person name="Shiga Y."/>
            <person name="Skalitzky C."/>
            <person name="Smith Z."/>
            <person name="Souvorov A."/>
            <person name="Sung W."/>
            <person name="Tang Z."/>
            <person name="Tsuchiya D."/>
            <person name="Tu H."/>
            <person name="Vos H."/>
            <person name="Wang M."/>
            <person name="Wolf Y.I."/>
            <person name="Yamagata H."/>
            <person name="Yamada T."/>
            <person name="Ye Y."/>
            <person name="Shaw J.R."/>
            <person name="Andrews J."/>
            <person name="Crease T.J."/>
            <person name="Tang H."/>
            <person name="Lucas S.M."/>
            <person name="Robertson H.M."/>
            <person name="Bork P."/>
            <person name="Koonin E.V."/>
            <person name="Zdobnov E.M."/>
            <person name="Grigoriev I.V."/>
            <person name="Lynch M."/>
            <person name="Boore J.L."/>
        </authorList>
    </citation>
    <scope>NUCLEOTIDE SEQUENCE [LARGE SCALE GENOMIC DNA]</scope>
</reference>